<dbReference type="HOGENOM" id="CLU_1496154_0_0_1"/>
<dbReference type="EMBL" id="AQGS01001030">
    <property type="protein sequence ID" value="EPS35750.1"/>
    <property type="molecule type" value="Genomic_DNA"/>
</dbReference>
<evidence type="ECO:0000313" key="2">
    <source>
        <dbReference type="EMBL" id="EPS35750.1"/>
    </source>
</evidence>
<sequence length="180" mass="20754">MQTPAPALYQAVRDENRERLNFQDGRRRSKPFPPDPARFEVARQVSTDLPLSNNDMFKFKLSRKAFPDIAESVPLDSASSSIRYAQLASRENQIKPHWVATHLPKYTHSQVLEFELKSLFLEGEFYIQYVEKKPGSESNLCVWAERMLTGDEREDIRLACLAASGYDQKSRRSPWQVSSD</sequence>
<accession>S7ZYC2</accession>
<keyword evidence="3" id="KW-1185">Reference proteome</keyword>
<dbReference type="Proteomes" id="UP000015100">
    <property type="component" value="Unassembled WGS sequence"/>
</dbReference>
<evidence type="ECO:0000256" key="1">
    <source>
        <dbReference type="SAM" id="MobiDB-lite"/>
    </source>
</evidence>
<dbReference type="AlphaFoldDB" id="S7ZYC2"/>
<comment type="caution">
    <text evidence="2">The sequence shown here is derived from an EMBL/GenBank/DDBJ whole genome shotgun (WGS) entry which is preliminary data.</text>
</comment>
<evidence type="ECO:0000313" key="3">
    <source>
        <dbReference type="Proteomes" id="UP000015100"/>
    </source>
</evidence>
<feature type="compositionally biased region" description="Basic and acidic residues" evidence="1">
    <location>
        <begin position="17"/>
        <end position="26"/>
    </location>
</feature>
<protein>
    <submittedName>
        <fullName evidence="2">Uncharacterized protein</fullName>
    </submittedName>
</protein>
<feature type="region of interest" description="Disordered" evidence="1">
    <location>
        <begin position="17"/>
        <end position="37"/>
    </location>
</feature>
<name>S7ZYC2_DACHA</name>
<gene>
    <name evidence="2" type="ORF">H072_10701</name>
</gene>
<reference evidence="2 3" key="1">
    <citation type="journal article" date="2013" name="PLoS Genet.">
        <title>Genomic mechanisms accounting for the adaptation to parasitism in nematode-trapping fungi.</title>
        <authorList>
            <person name="Meerupati T."/>
            <person name="Andersson K.M."/>
            <person name="Friman E."/>
            <person name="Kumar D."/>
            <person name="Tunlid A."/>
            <person name="Ahren D."/>
        </authorList>
    </citation>
    <scope>NUCLEOTIDE SEQUENCE [LARGE SCALE GENOMIC DNA]</scope>
    <source>
        <strain evidence="2 3">CBS 200.50</strain>
    </source>
</reference>
<reference evidence="3" key="2">
    <citation type="submission" date="2013-04" db="EMBL/GenBank/DDBJ databases">
        <title>Genomic mechanisms accounting for the adaptation to parasitism in nematode-trapping fungi.</title>
        <authorList>
            <person name="Ahren D.G."/>
        </authorList>
    </citation>
    <scope>NUCLEOTIDE SEQUENCE [LARGE SCALE GENOMIC DNA]</scope>
    <source>
        <strain evidence="3">CBS 200.50</strain>
    </source>
</reference>
<proteinExistence type="predicted"/>
<organism evidence="2 3">
    <name type="scientific">Dactylellina haptotyla (strain CBS 200.50)</name>
    <name type="common">Nematode-trapping fungus</name>
    <name type="synonym">Monacrosporium haptotylum</name>
    <dbReference type="NCBI Taxonomy" id="1284197"/>
    <lineage>
        <taxon>Eukaryota</taxon>
        <taxon>Fungi</taxon>
        <taxon>Dikarya</taxon>
        <taxon>Ascomycota</taxon>
        <taxon>Pezizomycotina</taxon>
        <taxon>Orbiliomycetes</taxon>
        <taxon>Orbiliales</taxon>
        <taxon>Orbiliaceae</taxon>
        <taxon>Dactylellina</taxon>
    </lineage>
</organism>